<gene>
    <name evidence="3" type="primary">LOC104715594</name>
</gene>
<evidence type="ECO:0000256" key="1">
    <source>
        <dbReference type="SAM" id="MobiDB-lite"/>
    </source>
</evidence>
<feature type="compositionally biased region" description="Polar residues" evidence="1">
    <location>
        <begin position="267"/>
        <end position="276"/>
    </location>
</feature>
<dbReference type="Proteomes" id="UP000694864">
    <property type="component" value="Chromosome 9"/>
</dbReference>
<dbReference type="PANTHER" id="PTHR47481">
    <property type="match status" value="1"/>
</dbReference>
<feature type="region of interest" description="Disordered" evidence="1">
    <location>
        <begin position="233"/>
        <end position="278"/>
    </location>
</feature>
<dbReference type="GeneID" id="104715594"/>
<proteinExistence type="predicted"/>
<dbReference type="RefSeq" id="XP_010431288.1">
    <property type="nucleotide sequence ID" value="XM_010432986.1"/>
</dbReference>
<dbReference type="Pfam" id="PF14223">
    <property type="entry name" value="Retrotran_gag_2"/>
    <property type="match status" value="1"/>
</dbReference>
<name>A0ABM0TTT4_CAMSA</name>
<evidence type="ECO:0000313" key="3">
    <source>
        <dbReference type="RefSeq" id="XP_010431288.1"/>
    </source>
</evidence>
<reference evidence="2" key="1">
    <citation type="journal article" date="2014" name="Nat. Commun.">
        <title>The emerging biofuel crop Camelina sativa retains a highly undifferentiated hexaploid genome structure.</title>
        <authorList>
            <person name="Kagale S."/>
            <person name="Koh C."/>
            <person name="Nixon J."/>
            <person name="Bollina V."/>
            <person name="Clarke W.E."/>
            <person name="Tuteja R."/>
            <person name="Spillane C."/>
            <person name="Robinson S.J."/>
            <person name="Links M.G."/>
            <person name="Clarke C."/>
            <person name="Higgins E.E."/>
            <person name="Huebert T."/>
            <person name="Sharpe A.G."/>
            <person name="Parkin I.A."/>
        </authorList>
    </citation>
    <scope>NUCLEOTIDE SEQUENCE [LARGE SCALE GENOMIC DNA]</scope>
    <source>
        <strain evidence="2">cv. DH55</strain>
    </source>
</reference>
<dbReference type="PANTHER" id="PTHR47481:SF10">
    <property type="entry name" value="COPIA-LIKE POLYPROTEIN_RETROTRANSPOSON"/>
    <property type="match status" value="1"/>
</dbReference>
<accession>A0ABM0TTT4</accession>
<evidence type="ECO:0000313" key="2">
    <source>
        <dbReference type="Proteomes" id="UP000694864"/>
    </source>
</evidence>
<organism evidence="2 3">
    <name type="scientific">Camelina sativa</name>
    <name type="common">False flax</name>
    <name type="synonym">Myagrum sativum</name>
    <dbReference type="NCBI Taxonomy" id="90675"/>
    <lineage>
        <taxon>Eukaryota</taxon>
        <taxon>Viridiplantae</taxon>
        <taxon>Streptophyta</taxon>
        <taxon>Embryophyta</taxon>
        <taxon>Tracheophyta</taxon>
        <taxon>Spermatophyta</taxon>
        <taxon>Magnoliopsida</taxon>
        <taxon>eudicotyledons</taxon>
        <taxon>Gunneridae</taxon>
        <taxon>Pentapetalae</taxon>
        <taxon>rosids</taxon>
        <taxon>malvids</taxon>
        <taxon>Brassicales</taxon>
        <taxon>Brassicaceae</taxon>
        <taxon>Camelineae</taxon>
        <taxon>Camelina</taxon>
    </lineage>
</organism>
<reference evidence="3" key="2">
    <citation type="submission" date="2025-08" db="UniProtKB">
        <authorList>
            <consortium name="RefSeq"/>
        </authorList>
    </citation>
    <scope>IDENTIFICATION</scope>
    <source>
        <tissue evidence="3">Leaf</tissue>
    </source>
</reference>
<keyword evidence="2" id="KW-1185">Reference proteome</keyword>
<sequence length="399" mass="43973">MATTYPFPDNVHVSSLVTLKLTDSNYLLWKTQFESLLSSQKLIGFVNGAVTAPSKNCLVVNGDVTTEVPNPQYEAWFCTDQLVRSWLFGTLSEEVLGHVHNLQTSQQIWISLAENFNKSSVAREFSLHRSLQLLSKKDKSFSVYCREFKTICDSLSSIGKPIDESMKIFGFLNGLGREYDPITTVIQSSLSKLPTPTFNDVISEVQGFDSKLQSYDDSPSANPHLAFMTEKTNPCAPQYQPNSRGRGGRFSQNRGRGGYSTRGCGFSQHQSSSTPQGERPICQICGRTGHTAIKCYNRFDNNYQSEVPSQAFASLRVSDENGQEWHPDSAATAHITNSTSGLQYATSYEGTDAVMVGDGAYLPITHIGSTTISSAKSTIPLNDVLVCPDHSHLTLILYT</sequence>
<protein>
    <submittedName>
        <fullName evidence="3">Uncharacterized protein LOC104715594</fullName>
    </submittedName>
</protein>